<dbReference type="InterPro" id="IPR036390">
    <property type="entry name" value="WH_DNA-bd_sf"/>
</dbReference>
<gene>
    <name evidence="6" type="ORF">FDP22_02335</name>
</gene>
<proteinExistence type="inferred from homology"/>
<dbReference type="EMBL" id="CP040818">
    <property type="protein sequence ID" value="QDL90726.1"/>
    <property type="molecule type" value="Genomic_DNA"/>
</dbReference>
<evidence type="ECO:0000313" key="6">
    <source>
        <dbReference type="EMBL" id="QDL90726.1"/>
    </source>
</evidence>
<dbReference type="KEGG" id="ppru:FDP22_02335"/>
<dbReference type="InterPro" id="IPR000847">
    <property type="entry name" value="LysR_HTH_N"/>
</dbReference>
<evidence type="ECO:0000313" key="7">
    <source>
        <dbReference type="Proteomes" id="UP000305888"/>
    </source>
</evidence>
<dbReference type="InterPro" id="IPR036388">
    <property type="entry name" value="WH-like_DNA-bd_sf"/>
</dbReference>
<dbReference type="AlphaFoldDB" id="A0A5B8FQ58"/>
<dbReference type="Pfam" id="PF03466">
    <property type="entry name" value="LysR_substrate"/>
    <property type="match status" value="1"/>
</dbReference>
<dbReference type="GO" id="GO:0003700">
    <property type="term" value="F:DNA-binding transcription factor activity"/>
    <property type="evidence" value="ECO:0007669"/>
    <property type="project" value="InterPro"/>
</dbReference>
<comment type="similarity">
    <text evidence="1">Belongs to the LysR transcriptional regulatory family.</text>
</comment>
<dbReference type="SUPFAM" id="SSF53850">
    <property type="entry name" value="Periplasmic binding protein-like II"/>
    <property type="match status" value="1"/>
</dbReference>
<evidence type="ECO:0000256" key="2">
    <source>
        <dbReference type="ARBA" id="ARBA00023015"/>
    </source>
</evidence>
<organism evidence="6 7">
    <name type="scientific">Paroceanicella profunda</name>
    <dbReference type="NCBI Taxonomy" id="2579971"/>
    <lineage>
        <taxon>Bacteria</taxon>
        <taxon>Pseudomonadati</taxon>
        <taxon>Pseudomonadota</taxon>
        <taxon>Alphaproteobacteria</taxon>
        <taxon>Rhodobacterales</taxon>
        <taxon>Paracoccaceae</taxon>
        <taxon>Paroceanicella</taxon>
    </lineage>
</organism>
<evidence type="ECO:0000259" key="5">
    <source>
        <dbReference type="PROSITE" id="PS50931"/>
    </source>
</evidence>
<dbReference type="RefSeq" id="WP_138576562.1">
    <property type="nucleotide sequence ID" value="NZ_CP040818.1"/>
</dbReference>
<dbReference type="SUPFAM" id="SSF46785">
    <property type="entry name" value="Winged helix' DNA-binding domain"/>
    <property type="match status" value="1"/>
</dbReference>
<dbReference type="GO" id="GO:0003677">
    <property type="term" value="F:DNA binding"/>
    <property type="evidence" value="ECO:0007669"/>
    <property type="project" value="UniProtKB-KW"/>
</dbReference>
<dbReference type="PRINTS" id="PR00039">
    <property type="entry name" value="HTHLYSR"/>
</dbReference>
<dbReference type="Pfam" id="PF00126">
    <property type="entry name" value="HTH_1"/>
    <property type="match status" value="1"/>
</dbReference>
<sequence length="290" mass="31944">MARNIDMTALRSFVMVAETGGVTRAAARLHLTQSAVSMQLKRLEEMLGQPLLDRSGRGVALTLQGEQLLSFGKRILELNDEVWSRMTDTAYSGEVRLGVPHDIVYPYIPEVLHRFHHAYPRIRVTLDSSYTRKLKRRYEAGEIDVILTTEDVLDAGGETLDTPQLVWVGAPGGSTWRNRPLRLAFENICIFRAVTQSALDSAGIDWEMAVNSDNTRSVEAAVSADLAIHACIDTTLPPYFERIRHTGALPELPHVRVNMYAASGPDSGPAQALAGMIREAYRGASAMAAQ</sequence>
<protein>
    <submittedName>
        <fullName evidence="6">LysR family transcriptional regulator</fullName>
    </submittedName>
</protein>
<dbReference type="InterPro" id="IPR005119">
    <property type="entry name" value="LysR_subst-bd"/>
</dbReference>
<dbReference type="Gene3D" id="3.40.190.10">
    <property type="entry name" value="Periplasmic binding protein-like II"/>
    <property type="match status" value="2"/>
</dbReference>
<dbReference type="OrthoDB" id="8097684at2"/>
<feature type="domain" description="HTH lysR-type" evidence="5">
    <location>
        <begin position="5"/>
        <end position="62"/>
    </location>
</feature>
<accession>A0A5B8FQ58</accession>
<keyword evidence="4" id="KW-0804">Transcription</keyword>
<dbReference type="PANTHER" id="PTHR30579:SF7">
    <property type="entry name" value="HTH-TYPE TRANSCRIPTIONAL REGULATOR LRHA-RELATED"/>
    <property type="match status" value="1"/>
</dbReference>
<evidence type="ECO:0000256" key="4">
    <source>
        <dbReference type="ARBA" id="ARBA00023163"/>
    </source>
</evidence>
<dbReference type="Proteomes" id="UP000305888">
    <property type="component" value="Chromosome"/>
</dbReference>
<name>A0A5B8FQ58_9RHOB</name>
<evidence type="ECO:0000256" key="3">
    <source>
        <dbReference type="ARBA" id="ARBA00023125"/>
    </source>
</evidence>
<dbReference type="FunFam" id="1.10.10.10:FF:000001">
    <property type="entry name" value="LysR family transcriptional regulator"/>
    <property type="match status" value="1"/>
</dbReference>
<dbReference type="InterPro" id="IPR050176">
    <property type="entry name" value="LTTR"/>
</dbReference>
<dbReference type="PANTHER" id="PTHR30579">
    <property type="entry name" value="TRANSCRIPTIONAL REGULATOR"/>
    <property type="match status" value="1"/>
</dbReference>
<keyword evidence="2" id="KW-0805">Transcription regulation</keyword>
<evidence type="ECO:0000256" key="1">
    <source>
        <dbReference type="ARBA" id="ARBA00009437"/>
    </source>
</evidence>
<keyword evidence="7" id="KW-1185">Reference proteome</keyword>
<dbReference type="Gene3D" id="1.10.10.10">
    <property type="entry name" value="Winged helix-like DNA-binding domain superfamily/Winged helix DNA-binding domain"/>
    <property type="match status" value="1"/>
</dbReference>
<reference evidence="6 7" key="1">
    <citation type="submission" date="2019-06" db="EMBL/GenBank/DDBJ databases">
        <title>Genome sequence of Rhodobacteraceae bacterium D4M1.</title>
        <authorList>
            <person name="Cao J."/>
        </authorList>
    </citation>
    <scope>NUCLEOTIDE SEQUENCE [LARGE SCALE GENOMIC DNA]</scope>
    <source>
        <strain evidence="6 7">D4M1</strain>
    </source>
</reference>
<dbReference type="PROSITE" id="PS50931">
    <property type="entry name" value="HTH_LYSR"/>
    <property type="match status" value="1"/>
</dbReference>
<keyword evidence="3" id="KW-0238">DNA-binding</keyword>